<sequence>MNETVIGLSLLAGAATLLPVGGAVWWWRRGRQGRIETAEEAADAAEAALHGFAVTGAVVGADGAGALAVANDGRVAVMTRRGKRIAVAEVAWSMLRSAPGGVVVELRDRAIAIVGVNALDIRRVAGASVRVPLRD</sequence>
<gene>
    <name evidence="2" type="ORF">GGQ80_000550</name>
</gene>
<name>A0A840FA70_9SPHN</name>
<dbReference type="Proteomes" id="UP000529795">
    <property type="component" value="Unassembled WGS sequence"/>
</dbReference>
<dbReference type="RefSeq" id="WP_183982285.1">
    <property type="nucleotide sequence ID" value="NZ_JACIEV010000001.1"/>
</dbReference>
<accession>A0A840FA70</accession>
<keyword evidence="3" id="KW-1185">Reference proteome</keyword>
<keyword evidence="1" id="KW-1133">Transmembrane helix</keyword>
<reference evidence="2 3" key="1">
    <citation type="submission" date="2020-08" db="EMBL/GenBank/DDBJ databases">
        <title>Genomic Encyclopedia of Type Strains, Phase IV (KMG-IV): sequencing the most valuable type-strain genomes for metagenomic binning, comparative biology and taxonomic classification.</title>
        <authorList>
            <person name="Goeker M."/>
        </authorList>
    </citation>
    <scope>NUCLEOTIDE SEQUENCE [LARGE SCALE GENOMIC DNA]</scope>
    <source>
        <strain evidence="2 3">YC6723</strain>
    </source>
</reference>
<protein>
    <submittedName>
        <fullName evidence="2">Uncharacterized protein</fullName>
    </submittedName>
</protein>
<proteinExistence type="predicted"/>
<evidence type="ECO:0000256" key="1">
    <source>
        <dbReference type="SAM" id="Phobius"/>
    </source>
</evidence>
<dbReference type="EMBL" id="JACIEV010000001">
    <property type="protein sequence ID" value="MBB4152674.1"/>
    <property type="molecule type" value="Genomic_DNA"/>
</dbReference>
<keyword evidence="1" id="KW-0812">Transmembrane</keyword>
<evidence type="ECO:0000313" key="2">
    <source>
        <dbReference type="EMBL" id="MBB4152674.1"/>
    </source>
</evidence>
<keyword evidence="1" id="KW-0472">Membrane</keyword>
<dbReference type="AlphaFoldDB" id="A0A840FA70"/>
<organism evidence="2 3">
    <name type="scientific">Sphingomonas jinjuensis</name>
    <dbReference type="NCBI Taxonomy" id="535907"/>
    <lineage>
        <taxon>Bacteria</taxon>
        <taxon>Pseudomonadati</taxon>
        <taxon>Pseudomonadota</taxon>
        <taxon>Alphaproteobacteria</taxon>
        <taxon>Sphingomonadales</taxon>
        <taxon>Sphingomonadaceae</taxon>
        <taxon>Sphingomonas</taxon>
    </lineage>
</organism>
<comment type="caution">
    <text evidence="2">The sequence shown here is derived from an EMBL/GenBank/DDBJ whole genome shotgun (WGS) entry which is preliminary data.</text>
</comment>
<feature type="transmembrane region" description="Helical" evidence="1">
    <location>
        <begin position="6"/>
        <end position="27"/>
    </location>
</feature>
<evidence type="ECO:0000313" key="3">
    <source>
        <dbReference type="Proteomes" id="UP000529795"/>
    </source>
</evidence>